<name>A0A448YLZ3_BRENA</name>
<dbReference type="InParanoid" id="A0A448YLZ3"/>
<accession>A0A448YLZ3</accession>
<keyword evidence="8" id="KW-1185">Reference proteome</keyword>
<evidence type="ECO:0000313" key="8">
    <source>
        <dbReference type="Proteomes" id="UP000290900"/>
    </source>
</evidence>
<evidence type="ECO:0000256" key="4">
    <source>
        <dbReference type="ARBA" id="ARBA00023054"/>
    </source>
</evidence>
<dbReference type="PANTHER" id="PTHR12100:SF0">
    <property type="entry name" value="EXOCYST COMPLEX COMPONENT 5"/>
    <property type="match status" value="1"/>
</dbReference>
<dbReference type="GO" id="GO:0006887">
    <property type="term" value="P:exocytosis"/>
    <property type="evidence" value="ECO:0007669"/>
    <property type="project" value="UniProtKB-KW"/>
</dbReference>
<proteinExistence type="inferred from homology"/>
<keyword evidence="2" id="KW-0813">Transport</keyword>
<evidence type="ECO:0000256" key="2">
    <source>
        <dbReference type="ARBA" id="ARBA00022448"/>
    </source>
</evidence>
<feature type="domain" description="Exocyst complex component Sec10-like alpha-helical bundle" evidence="5">
    <location>
        <begin position="175"/>
        <end position="864"/>
    </location>
</feature>
<sequence length="869" mass="98822">MSLYQLDNSTKNLLSLDNFLEDLSVTEFVDHLAKQNVQYKSQFNNGVEYIDPKPFIRTFELVQKDLDKLSQECLTKRDKLEQRASEKSIQHYQNVLKLNSRASALNKSYKSLTLDVSRLYGSKINPLGEKLSVANTLKEHSLDLIFLTKCYNEFYTSEKPPKEITEYTPRDMDRVAKVLSQLLVLSSKLSDDTKLPNSKRARELIVQQADLFEKNQLENFNKYYSQKDLEKSHEIAEVLFKFNGGVHLVENFVGNHPIFSHIGNDQPLVDREYWTSLGNPDKASFSLDDSTSKLLSSVSEHFVAELDTITEIFQKNSDTVLEALIGKLFGQVIQGRVSYLVKLASSYSKLAFVRILHLSATETYRLTVSKISSSLEERDLQLSTALDRAYNDIFIVYLKDDAQFKTEKNNLLELLDSLTCHTDEKAVQKHTLADKINSFKDEHTNVTVDGKDDEFEDDQPASSSFREKARKLLPYSKRGRHFTSISGFIKSSDRASGWRERLKLSGIGSGHLSFGSPSSSSNLAPSTTLSASVETLSPLAVTQRIFNYVVESLNRAIELVPGKINEYSMDIFEILMFKVGPSYILAELESVYYNGVFLPRQKLSSFFSSVTNSNNNIDLSFLSQFNTISFQLYLLSMVVKRSFYPLLLSDSVKGRLVNIFNSFLQDMEIGLNITLAGLVELIDANVRTILSGQNAEDFCPRTQNVVIDKTITCDKLTQFVDYVLKAVHSNLASNPPLELEMVKRISSSFLEALIEHFMKFRVNSTGSLIITQDVIHYISVFDSYNFEDLKRRRDSAIKGVPRVLIVNEDAGTTKENFLILKELANLFSCQPELLKDLCNEGKLTYLKRNVLREYVRNRIDFRDSFLDGI</sequence>
<dbReference type="GO" id="GO:0006893">
    <property type="term" value="P:Golgi to plasma membrane transport"/>
    <property type="evidence" value="ECO:0007669"/>
    <property type="project" value="TreeGrafter"/>
</dbReference>
<gene>
    <name evidence="7" type="ORF">BRENAR_LOCUS2638</name>
</gene>
<feature type="domain" description="Exocyst complex component Sec10 N-terminal" evidence="6">
    <location>
        <begin position="52"/>
        <end position="161"/>
    </location>
</feature>
<evidence type="ECO:0000313" key="7">
    <source>
        <dbReference type="EMBL" id="VEU21906.1"/>
    </source>
</evidence>
<dbReference type="InterPro" id="IPR048625">
    <property type="entry name" value="Sec10_N"/>
</dbReference>
<organism evidence="7 8">
    <name type="scientific">Brettanomyces naardenensis</name>
    <name type="common">Yeast</name>
    <dbReference type="NCBI Taxonomy" id="13370"/>
    <lineage>
        <taxon>Eukaryota</taxon>
        <taxon>Fungi</taxon>
        <taxon>Dikarya</taxon>
        <taxon>Ascomycota</taxon>
        <taxon>Saccharomycotina</taxon>
        <taxon>Pichiomycetes</taxon>
        <taxon>Pichiales</taxon>
        <taxon>Pichiaceae</taxon>
        <taxon>Brettanomyces</taxon>
    </lineage>
</organism>
<comment type="similarity">
    <text evidence="1">Belongs to the SEC10 family.</text>
</comment>
<evidence type="ECO:0000256" key="1">
    <source>
        <dbReference type="ARBA" id="ARBA00006572"/>
    </source>
</evidence>
<evidence type="ECO:0000256" key="3">
    <source>
        <dbReference type="ARBA" id="ARBA00022483"/>
    </source>
</evidence>
<dbReference type="PANTHER" id="PTHR12100">
    <property type="entry name" value="SEC10"/>
    <property type="match status" value="1"/>
</dbReference>
<dbReference type="OrthoDB" id="125856at2759"/>
<protein>
    <submittedName>
        <fullName evidence="7">DEKNAAC102912</fullName>
    </submittedName>
</protein>
<dbReference type="STRING" id="13370.A0A448YLZ3"/>
<dbReference type="Pfam" id="PF20667">
    <property type="entry name" value="Sec10_N"/>
    <property type="match status" value="1"/>
</dbReference>
<dbReference type="EMBL" id="CAACVR010000014">
    <property type="protein sequence ID" value="VEU21906.1"/>
    <property type="molecule type" value="Genomic_DNA"/>
</dbReference>
<dbReference type="InterPro" id="IPR009976">
    <property type="entry name" value="Sec10-like"/>
</dbReference>
<evidence type="ECO:0000259" key="5">
    <source>
        <dbReference type="Pfam" id="PF07393"/>
    </source>
</evidence>
<dbReference type="FunCoup" id="A0A448YLZ3">
    <property type="interactions" value="803"/>
</dbReference>
<dbReference type="Pfam" id="PF07393">
    <property type="entry name" value="Sec10_HB"/>
    <property type="match status" value="1"/>
</dbReference>
<reference evidence="7 8" key="1">
    <citation type="submission" date="2018-12" db="EMBL/GenBank/DDBJ databases">
        <authorList>
            <person name="Tiukova I."/>
            <person name="Dainat J."/>
        </authorList>
    </citation>
    <scope>NUCLEOTIDE SEQUENCE [LARGE SCALE GENOMIC DNA]</scope>
</reference>
<keyword evidence="3" id="KW-0268">Exocytosis</keyword>
<evidence type="ECO:0000259" key="6">
    <source>
        <dbReference type="Pfam" id="PF20667"/>
    </source>
</evidence>
<dbReference type="GO" id="GO:0000145">
    <property type="term" value="C:exocyst"/>
    <property type="evidence" value="ECO:0007669"/>
    <property type="project" value="TreeGrafter"/>
</dbReference>
<dbReference type="InterPro" id="IPR048627">
    <property type="entry name" value="Sec10_HB"/>
</dbReference>
<keyword evidence="4" id="KW-0175">Coiled coil</keyword>
<dbReference type="Proteomes" id="UP000290900">
    <property type="component" value="Unassembled WGS sequence"/>
</dbReference>
<dbReference type="AlphaFoldDB" id="A0A448YLZ3"/>